<evidence type="ECO:0000313" key="2">
    <source>
        <dbReference type="Proteomes" id="UP000190744"/>
    </source>
</evidence>
<sequence length="104" mass="11827">MLQHEVHHEEALHSHQKKAQAVRFDFLPLRCCGACSSPVLILIILVPDLLSSFKSFLATLFYQRVSASTRPVPCELTLPRCHVNIPFLVARRYKHTGAYTNVLE</sequence>
<proteinExistence type="predicted"/>
<name>A0A1S9S2A0_PENBI</name>
<protein>
    <submittedName>
        <fullName evidence="1">Uncharacterized protein</fullName>
    </submittedName>
</protein>
<dbReference type="AlphaFoldDB" id="A0A1S9S2A0"/>
<dbReference type="Proteomes" id="UP000190744">
    <property type="component" value="Unassembled WGS sequence"/>
</dbReference>
<gene>
    <name evidence="1" type="ORF">PEBR_09747</name>
</gene>
<evidence type="ECO:0000313" key="1">
    <source>
        <dbReference type="EMBL" id="OOQ91852.1"/>
    </source>
</evidence>
<accession>A0A1S9S2A0</accession>
<dbReference type="EMBL" id="LJBN01000001">
    <property type="protein sequence ID" value="OOQ91852.1"/>
    <property type="molecule type" value="Genomic_DNA"/>
</dbReference>
<organism evidence="1 2">
    <name type="scientific">Penicillium brasilianum</name>
    <dbReference type="NCBI Taxonomy" id="104259"/>
    <lineage>
        <taxon>Eukaryota</taxon>
        <taxon>Fungi</taxon>
        <taxon>Dikarya</taxon>
        <taxon>Ascomycota</taxon>
        <taxon>Pezizomycotina</taxon>
        <taxon>Eurotiomycetes</taxon>
        <taxon>Eurotiomycetidae</taxon>
        <taxon>Eurotiales</taxon>
        <taxon>Aspergillaceae</taxon>
        <taxon>Penicillium</taxon>
    </lineage>
</organism>
<comment type="caution">
    <text evidence="1">The sequence shown here is derived from an EMBL/GenBank/DDBJ whole genome shotgun (WGS) entry which is preliminary data.</text>
</comment>
<reference evidence="2" key="1">
    <citation type="submission" date="2015-09" db="EMBL/GenBank/DDBJ databases">
        <authorList>
            <person name="Fill T.P."/>
            <person name="Baretta J.F."/>
            <person name="de Almeida L.G."/>
            <person name="Rocha M."/>
            <person name="de Souza D.H."/>
            <person name="Malavazi I."/>
            <person name="Cerdeira L.T."/>
            <person name="Hong H."/>
            <person name="Samborskyy M."/>
            <person name="de Vasconcelos A.T."/>
            <person name="Leadlay P."/>
            <person name="Rodrigues-Filho E."/>
        </authorList>
    </citation>
    <scope>NUCLEOTIDE SEQUENCE [LARGE SCALE GENOMIC DNA]</scope>
    <source>
        <strain evidence="2">LaBioMMi 136</strain>
    </source>
</reference>